<evidence type="ECO:0000313" key="2">
    <source>
        <dbReference type="Proteomes" id="UP000827872"/>
    </source>
</evidence>
<protein>
    <submittedName>
        <fullName evidence="1">Uncharacterized protein</fullName>
    </submittedName>
</protein>
<reference evidence="1" key="1">
    <citation type="submission" date="2021-08" db="EMBL/GenBank/DDBJ databases">
        <title>The first chromosome-level gecko genome reveals the dynamic sex chromosomes of Neotropical dwarf geckos (Sphaerodactylidae: Sphaerodactylus).</title>
        <authorList>
            <person name="Pinto B.J."/>
            <person name="Keating S.E."/>
            <person name="Gamble T."/>
        </authorList>
    </citation>
    <scope>NUCLEOTIDE SEQUENCE</scope>
    <source>
        <strain evidence="1">TG3544</strain>
    </source>
</reference>
<accession>A0ACB8EQG5</accession>
<dbReference type="Proteomes" id="UP000827872">
    <property type="component" value="Linkage Group LG07"/>
</dbReference>
<proteinExistence type="predicted"/>
<dbReference type="EMBL" id="CM037620">
    <property type="protein sequence ID" value="KAH7994721.1"/>
    <property type="molecule type" value="Genomic_DNA"/>
</dbReference>
<keyword evidence="2" id="KW-1185">Reference proteome</keyword>
<sequence length="80" mass="8987">MEERDEETRGEMGGISDTDSDETVIEGSVAESALEEGKEFYAERLSLIDRDVESTTHSNFATELKNINREEPSGRESPYL</sequence>
<name>A0ACB8EQG5_9SAUR</name>
<organism evidence="1 2">
    <name type="scientific">Sphaerodactylus townsendi</name>
    <dbReference type="NCBI Taxonomy" id="933632"/>
    <lineage>
        <taxon>Eukaryota</taxon>
        <taxon>Metazoa</taxon>
        <taxon>Chordata</taxon>
        <taxon>Craniata</taxon>
        <taxon>Vertebrata</taxon>
        <taxon>Euteleostomi</taxon>
        <taxon>Lepidosauria</taxon>
        <taxon>Squamata</taxon>
        <taxon>Bifurcata</taxon>
        <taxon>Gekkota</taxon>
        <taxon>Sphaerodactylidae</taxon>
        <taxon>Sphaerodactylus</taxon>
    </lineage>
</organism>
<comment type="caution">
    <text evidence="1">The sequence shown here is derived from an EMBL/GenBank/DDBJ whole genome shotgun (WGS) entry which is preliminary data.</text>
</comment>
<gene>
    <name evidence="1" type="ORF">K3G42_014455</name>
</gene>
<evidence type="ECO:0000313" key="1">
    <source>
        <dbReference type="EMBL" id="KAH7994721.1"/>
    </source>
</evidence>